<gene>
    <name evidence="1" type="ORF">10S9_9</name>
</gene>
<sequence length="52" mass="6390">MWLCYKHHRTDPDAVHRNRESDLQLKEMAQTYYEQNIGTRQQFILEFGKSYL</sequence>
<organism evidence="1">
    <name type="scientific">uncultured Caudovirales phage</name>
    <dbReference type="NCBI Taxonomy" id="2100421"/>
    <lineage>
        <taxon>Viruses</taxon>
        <taxon>Duplodnaviria</taxon>
        <taxon>Heunggongvirae</taxon>
        <taxon>Uroviricota</taxon>
        <taxon>Caudoviricetes</taxon>
        <taxon>Peduoviridae</taxon>
        <taxon>Maltschvirus</taxon>
        <taxon>Maltschvirus maltsch</taxon>
    </lineage>
</organism>
<reference evidence="1" key="1">
    <citation type="submission" date="2017-06" db="EMBL/GenBank/DDBJ databases">
        <title>Novel phages from South African skin metaviromes.</title>
        <authorList>
            <person name="van Zyl L.J."/>
            <person name="Abrahams Y."/>
            <person name="Stander E.A."/>
            <person name="Kirby B.M."/>
            <person name="Clavaud C."/>
            <person name="Farcet C."/>
            <person name="Breton L."/>
            <person name="Trindade M.I."/>
        </authorList>
    </citation>
    <scope>NUCLEOTIDE SEQUENCE</scope>
</reference>
<proteinExistence type="predicted"/>
<accession>A0A2H4J8E8</accession>
<protein>
    <submittedName>
        <fullName evidence="1">Uncharacterized protein</fullName>
    </submittedName>
</protein>
<dbReference type="EMBL" id="MF417904">
    <property type="protein sequence ID" value="ASN70263.1"/>
    <property type="molecule type" value="Genomic_DNA"/>
</dbReference>
<evidence type="ECO:0000313" key="1">
    <source>
        <dbReference type="EMBL" id="ASN70263.1"/>
    </source>
</evidence>
<name>A0A2H4J8E8_9CAUD</name>